<evidence type="ECO:0000313" key="2">
    <source>
        <dbReference type="EMBL" id="NKY88840.1"/>
    </source>
</evidence>
<sequence length="390" mass="39441">MARENEKPQITNPENVFGWDHSQIENAFSQLDPSDAYKMAQNYAKAATEFDQGLETFKRSVGNSIAEAWEGAAAEAAKNAIKQYTDHAADLTDLLAALSTDIDAAGTTIINTKKAIPAAAAHSWTANIWPPRAREEERSRSKVTSDSRDAMQQHYVAGFTGFDRTVPVLPPALNPTQPGDGRPTAWPGGPNGPTGPGPDDGGQWDPGAEKPGKDGNGEQDGKSGTPDSQADNGPTGQVPNSTGSQTSTSGVGPDAGVGTSGFDPNGSRTTPSGMSSGGLHTGGPGGSGGGFGALSGGPGRSVPGSGVPGTAQNPAAASGRPGASPGAPGLPGMGGLGGAGKSKEEERTHQRADYLTTAENAAELLGELPKTLPGGVIGGDTHDDSGETRR</sequence>
<feature type="compositionally biased region" description="Basic and acidic residues" evidence="1">
    <location>
        <begin position="207"/>
        <end position="221"/>
    </location>
</feature>
<keyword evidence="3" id="KW-1185">Reference proteome</keyword>
<feature type="region of interest" description="Disordered" evidence="1">
    <location>
        <begin position="367"/>
        <end position="390"/>
    </location>
</feature>
<feature type="region of interest" description="Disordered" evidence="1">
    <location>
        <begin position="127"/>
        <end position="149"/>
    </location>
</feature>
<dbReference type="InterPro" id="IPR010310">
    <property type="entry name" value="T7SS_ESAT-6-like"/>
</dbReference>
<evidence type="ECO:0000256" key="1">
    <source>
        <dbReference type="SAM" id="MobiDB-lite"/>
    </source>
</evidence>
<organism evidence="2 3">
    <name type="scientific">Nocardia veterana</name>
    <dbReference type="NCBI Taxonomy" id="132249"/>
    <lineage>
        <taxon>Bacteria</taxon>
        <taxon>Bacillati</taxon>
        <taxon>Actinomycetota</taxon>
        <taxon>Actinomycetes</taxon>
        <taxon>Mycobacteriales</taxon>
        <taxon>Nocardiaceae</taxon>
        <taxon>Nocardia</taxon>
    </lineage>
</organism>
<feature type="compositionally biased region" description="Low complexity" evidence="1">
    <location>
        <begin position="241"/>
        <end position="252"/>
    </location>
</feature>
<name>A0A7X6M3V0_9NOCA</name>
<feature type="compositionally biased region" description="Low complexity" evidence="1">
    <location>
        <begin position="300"/>
        <end position="327"/>
    </location>
</feature>
<dbReference type="SUPFAM" id="SSF140453">
    <property type="entry name" value="EsxAB dimer-like"/>
    <property type="match status" value="1"/>
</dbReference>
<proteinExistence type="predicted"/>
<dbReference type="AlphaFoldDB" id="A0A7X6M3V0"/>
<feature type="compositionally biased region" description="Gly residues" evidence="1">
    <location>
        <begin position="329"/>
        <end position="340"/>
    </location>
</feature>
<gene>
    <name evidence="2" type="ORF">HGA07_24895</name>
</gene>
<evidence type="ECO:0000313" key="3">
    <source>
        <dbReference type="Proteomes" id="UP000523447"/>
    </source>
</evidence>
<feature type="compositionally biased region" description="Polar residues" evidence="1">
    <location>
        <begin position="225"/>
        <end position="240"/>
    </location>
</feature>
<dbReference type="InterPro" id="IPR036689">
    <property type="entry name" value="ESAT-6-like_sf"/>
</dbReference>
<dbReference type="Gene3D" id="1.10.287.1060">
    <property type="entry name" value="ESAT-6-like"/>
    <property type="match status" value="1"/>
</dbReference>
<evidence type="ECO:0008006" key="4">
    <source>
        <dbReference type="Google" id="ProtNLM"/>
    </source>
</evidence>
<dbReference type="Pfam" id="PF06013">
    <property type="entry name" value="WXG100"/>
    <property type="match status" value="1"/>
</dbReference>
<dbReference type="RefSeq" id="WP_040721317.1">
    <property type="nucleotide sequence ID" value="NZ_CAWPHS010000029.1"/>
</dbReference>
<feature type="compositionally biased region" description="Basic and acidic residues" evidence="1">
    <location>
        <begin position="341"/>
        <end position="352"/>
    </location>
</feature>
<protein>
    <recommendedName>
        <fullName evidence="4">PPE family protein</fullName>
    </recommendedName>
</protein>
<dbReference type="Proteomes" id="UP000523447">
    <property type="component" value="Unassembled WGS sequence"/>
</dbReference>
<feature type="compositionally biased region" description="Gly residues" evidence="1">
    <location>
        <begin position="275"/>
        <end position="299"/>
    </location>
</feature>
<reference evidence="2 3" key="1">
    <citation type="submission" date="2020-04" db="EMBL/GenBank/DDBJ databases">
        <title>MicrobeNet Type strains.</title>
        <authorList>
            <person name="Nicholson A.C."/>
        </authorList>
    </citation>
    <scope>NUCLEOTIDE SEQUENCE [LARGE SCALE GENOMIC DNA]</scope>
    <source>
        <strain evidence="2 3">DSM 44445</strain>
    </source>
</reference>
<feature type="region of interest" description="Disordered" evidence="1">
    <location>
        <begin position="167"/>
        <end position="354"/>
    </location>
</feature>
<accession>A0A7X6M3V0</accession>
<feature type="compositionally biased region" description="Basic and acidic residues" evidence="1">
    <location>
        <begin position="380"/>
        <end position="390"/>
    </location>
</feature>
<dbReference type="EMBL" id="JAAXPE010000035">
    <property type="protein sequence ID" value="NKY88840.1"/>
    <property type="molecule type" value="Genomic_DNA"/>
</dbReference>
<comment type="caution">
    <text evidence="2">The sequence shown here is derived from an EMBL/GenBank/DDBJ whole genome shotgun (WGS) entry which is preliminary data.</text>
</comment>
<feature type="compositionally biased region" description="Gly residues" evidence="1">
    <location>
        <begin position="189"/>
        <end position="200"/>
    </location>
</feature>
<feature type="compositionally biased region" description="Basic and acidic residues" evidence="1">
    <location>
        <begin position="132"/>
        <end position="149"/>
    </location>
</feature>